<dbReference type="HAMAP" id="MF_01334">
    <property type="entry name" value="Ribosomal_bL25_CTC"/>
    <property type="match status" value="1"/>
</dbReference>
<evidence type="ECO:0000256" key="3">
    <source>
        <dbReference type="ARBA" id="ARBA00022980"/>
    </source>
</evidence>
<evidence type="ECO:0000256" key="4">
    <source>
        <dbReference type="ARBA" id="ARBA00023274"/>
    </source>
</evidence>
<dbReference type="InterPro" id="IPR020055">
    <property type="entry name" value="Ribosomal_bL25_short"/>
</dbReference>
<dbReference type="Pfam" id="PF01386">
    <property type="entry name" value="Ribosomal_L25p"/>
    <property type="match status" value="1"/>
</dbReference>
<dbReference type="NCBIfam" id="NF004130">
    <property type="entry name" value="PRK05618.1-5"/>
    <property type="match status" value="1"/>
</dbReference>
<dbReference type="PANTHER" id="PTHR33284">
    <property type="entry name" value="RIBOSOMAL PROTEIN L25/GLN-TRNA SYNTHETASE, ANTI-CODON-BINDING DOMAIN-CONTAINING PROTEIN"/>
    <property type="match status" value="1"/>
</dbReference>
<dbReference type="EMBL" id="CP063657">
    <property type="protein sequence ID" value="QOW22483.1"/>
    <property type="molecule type" value="Genomic_DNA"/>
</dbReference>
<evidence type="ECO:0000256" key="1">
    <source>
        <dbReference type="ARBA" id="ARBA00022730"/>
    </source>
</evidence>
<dbReference type="NCBIfam" id="TIGR00731">
    <property type="entry name" value="bL25_bact_ctc"/>
    <property type="match status" value="1"/>
</dbReference>
<dbReference type="InterPro" id="IPR020057">
    <property type="entry name" value="Ribosomal_bL25_b-dom"/>
</dbReference>
<evidence type="ECO:0000256" key="6">
    <source>
        <dbReference type="SAM" id="MobiDB-lite"/>
    </source>
</evidence>
<comment type="similarity">
    <text evidence="5">Belongs to the bacterial ribosomal protein bL25 family. CTC subfamily.</text>
</comment>
<dbReference type="HAMAP" id="MF_01336">
    <property type="entry name" value="Ribosomal_bL25"/>
    <property type="match status" value="1"/>
</dbReference>
<dbReference type="PANTHER" id="PTHR33284:SF1">
    <property type="entry name" value="RIBOSOMAL PROTEIN L25_GLN-TRNA SYNTHETASE, ANTI-CODON-BINDING DOMAIN-CONTAINING PROTEIN"/>
    <property type="match status" value="1"/>
</dbReference>
<dbReference type="CDD" id="cd00495">
    <property type="entry name" value="Ribosomal_L25_TL5_CTC"/>
    <property type="match status" value="1"/>
</dbReference>
<sequence>MSDQTIKASGRSVEGKGASRRLRHAGKIPAIIYGGDAAPQPVVLDQEKIWVASQNEWFYSTILDLDVDGKVESVLLRDMQRHPFKQIIMHLDFMRVNQKEVLRTQVQLHFINEDISPAGKNADVIIMKELNHVDVSCLPKDLPENIEVDLSKLELGDTIHLSQIPLPEGVEIPSLALGEEYDTAVVVARKGRVEIEPEPEVEDDVDAADVPATKVDSDEKKDDE</sequence>
<accession>A0A7S6ULG1</accession>
<dbReference type="NCBIfam" id="NF004612">
    <property type="entry name" value="PRK05943.1"/>
    <property type="match status" value="1"/>
</dbReference>
<dbReference type="InterPro" id="IPR001021">
    <property type="entry name" value="Ribosomal_bL25_long"/>
</dbReference>
<comment type="function">
    <text evidence="5">This is one of the proteins that binds to the 5S RNA in the ribosome where it forms part of the central protuberance.</text>
</comment>
<dbReference type="InterPro" id="IPR020056">
    <property type="entry name" value="Rbsml_bL25/Gln-tRNA_synth_N"/>
</dbReference>
<gene>
    <name evidence="5" type="primary">rplY</name>
    <name evidence="5" type="synonym">ctc</name>
    <name evidence="9" type="ORF">INQ42_02455</name>
</gene>
<keyword evidence="1 5" id="KW-0699">rRNA-binding</keyword>
<feature type="domain" description="Large ribosomal subunit protein bL25 L25" evidence="7">
    <location>
        <begin position="6"/>
        <end position="93"/>
    </location>
</feature>
<evidence type="ECO:0000259" key="7">
    <source>
        <dbReference type="Pfam" id="PF01386"/>
    </source>
</evidence>
<dbReference type="RefSeq" id="WP_194035010.1">
    <property type="nucleotide sequence ID" value="NZ_CP063657.1"/>
</dbReference>
<dbReference type="Gene3D" id="2.40.240.10">
    <property type="entry name" value="Ribosomal Protein L25, Chain P"/>
    <property type="match status" value="1"/>
</dbReference>
<feature type="domain" description="Large ribosomal subunit protein bL25 beta" evidence="8">
    <location>
        <begin position="103"/>
        <end position="186"/>
    </location>
</feature>
<dbReference type="InterPro" id="IPR011035">
    <property type="entry name" value="Ribosomal_bL25/Gln-tRNA_synth"/>
</dbReference>
<dbReference type="Pfam" id="PF14693">
    <property type="entry name" value="Ribosomal_TL5_C"/>
    <property type="match status" value="1"/>
</dbReference>
<keyword evidence="10" id="KW-1185">Reference proteome</keyword>
<evidence type="ECO:0000256" key="5">
    <source>
        <dbReference type="HAMAP-Rule" id="MF_01334"/>
    </source>
</evidence>
<keyword evidence="4 5" id="KW-0687">Ribonucleoprotein</keyword>
<feature type="compositionally biased region" description="Basic and acidic residues" evidence="6">
    <location>
        <begin position="215"/>
        <end position="224"/>
    </location>
</feature>
<organism evidence="9 10">
    <name type="scientific">Novilysobacter avium</name>
    <dbReference type="NCBI Taxonomy" id="2781023"/>
    <lineage>
        <taxon>Bacteria</taxon>
        <taxon>Pseudomonadati</taxon>
        <taxon>Pseudomonadota</taxon>
        <taxon>Gammaproteobacteria</taxon>
        <taxon>Lysobacterales</taxon>
        <taxon>Lysobacteraceae</taxon>
        <taxon>Novilysobacter</taxon>
    </lineage>
</organism>
<evidence type="ECO:0000259" key="8">
    <source>
        <dbReference type="Pfam" id="PF14693"/>
    </source>
</evidence>
<dbReference type="Proteomes" id="UP000593932">
    <property type="component" value="Chromosome"/>
</dbReference>
<dbReference type="InterPro" id="IPR029751">
    <property type="entry name" value="Ribosomal_L25_dom"/>
</dbReference>
<feature type="compositionally biased region" description="Acidic residues" evidence="6">
    <location>
        <begin position="196"/>
        <end position="207"/>
    </location>
</feature>
<dbReference type="InterPro" id="IPR020930">
    <property type="entry name" value="Ribosomal_uL5_bac-type"/>
</dbReference>
<proteinExistence type="inferred from homology"/>
<dbReference type="InterPro" id="IPR037121">
    <property type="entry name" value="Ribosomal_bL25_C"/>
</dbReference>
<feature type="region of interest" description="Disordered" evidence="6">
    <location>
        <begin position="192"/>
        <end position="224"/>
    </location>
</feature>
<name>A0A7S6ULG1_9GAMM</name>
<comment type="subunit">
    <text evidence="5">Part of the 50S ribosomal subunit; part of the 5S rRNA/L5/L18/L25 subcomplex. Contacts the 5S rRNA. Binds to the 5S rRNA independently of L5 and L18.</text>
</comment>
<dbReference type="SUPFAM" id="SSF50715">
    <property type="entry name" value="Ribosomal protein L25-like"/>
    <property type="match status" value="1"/>
</dbReference>
<reference evidence="9 10" key="1">
    <citation type="submission" date="2020-10" db="EMBL/GenBank/DDBJ databases">
        <title>complete genome sequencing of Lysobacter sp. H23M41.</title>
        <authorList>
            <person name="Bae J.-W."/>
            <person name="Lee S.-Y."/>
        </authorList>
    </citation>
    <scope>NUCLEOTIDE SEQUENCE [LARGE SCALE GENOMIC DNA]</scope>
    <source>
        <strain evidence="9 10">H23M41</strain>
    </source>
</reference>
<dbReference type="GO" id="GO:0005840">
    <property type="term" value="C:ribosome"/>
    <property type="evidence" value="ECO:0007669"/>
    <property type="project" value="UniProtKB-KW"/>
</dbReference>
<keyword evidence="3 5" id="KW-0689">Ribosomal protein</keyword>
<evidence type="ECO:0000313" key="9">
    <source>
        <dbReference type="EMBL" id="QOW22483.1"/>
    </source>
</evidence>
<keyword evidence="2 5" id="KW-0694">RNA-binding</keyword>
<dbReference type="Gene3D" id="2.170.120.20">
    <property type="entry name" value="Ribosomal protein L25, beta domain"/>
    <property type="match status" value="1"/>
</dbReference>
<protein>
    <recommendedName>
        <fullName evidence="5">Large ribosomal subunit protein bL25</fullName>
    </recommendedName>
    <alternativeName>
        <fullName evidence="5">General stress protein CTC</fullName>
    </alternativeName>
</protein>
<evidence type="ECO:0000313" key="10">
    <source>
        <dbReference type="Proteomes" id="UP000593932"/>
    </source>
</evidence>
<evidence type="ECO:0000256" key="2">
    <source>
        <dbReference type="ARBA" id="ARBA00022884"/>
    </source>
</evidence>